<sequence>MEMESILDFSTPVDVQKFDQVVQYLSTGSQQEIMKAQKVLTDFKERPDAFLRVAPLLVGSENQMTRFFALQVLEEAILHRWNSFTESQCGEIRSLLVNTIVNECVSFSRIRSHKALLTKKGKKEALKSDFQLILGLCLSVLGTSDEVLLKADLECLEKYLSWMEPSLVFSEELLMYLAHLVTQGATVAPVATRCLAAVCSLETDPGGNGDLQAQLVVKVFRVAFNNILNALPTSHSSIEARVVHMHEMEANVDLGLIGDINLLLIAFLKRYTRLIVYDDALLIAANQMLVGMSSINNKELFKSCMEYWWWLGDKLVRSPGRSPLHTKLAQTLKSARYVFVKKMARPEEVIIVEEDGELRRERMTDVEEVQLYKLMKETMVFFTSLDPIGTQDILVRLVQKQINLSEWSWHSCSTLSWAVGSISMALPEEQENRLFVVFIRGLLDLCKDMEGKENRAVIASNIMFVVGQYPRFLRNHPSFLHAVVRKIVEFMRELFPGVQEMAVDTLLKVASQVPEAFVAVPNDRLSLASEIANHWTMITSMLKPEQTQTCFEAAGHIVKSETAAGQAALLNAFLQDENTNFKTLAERAAAQGAAFCQDCGSMLQLIHILRVFSSIAHTCGTSFISQMSLIIWDLQGLYRMFFSAQNSLLSEHGAEAMQQQEARHLRLAKKEILRIFERFVDNTEEYEFVAVHCMPSILTVVLGDYRDSLPVAKEPSVMALVTACIKKLGSRLAGDCAAILDHTFDTTVSMICTNTEDYPEFRINLFKLIQALNAHCFQAFLAYVSTKEEVVNGMLWVIKHTEFSIMETGLKTLDAFLENITNSEAMESFYCAFIQRVFVEVLVAAMDSLHNSGFELQCSILTKLFRVSAMFPAHQPAVGRDAVESFLLENLAVIGTLTPSLIKGFVAGCYECCSDELQFRRRFADFLIEMQVWGAEEENRLQREEERLLLEGAVPNFSETQANGQYNAIPHSW</sequence>
<comment type="similarity">
    <text evidence="2">Belongs to the exportin family.</text>
</comment>
<feature type="domain" description="Importin N-terminal" evidence="6">
    <location>
        <begin position="36"/>
        <end position="102"/>
    </location>
</feature>
<dbReference type="InterPro" id="IPR040485">
    <property type="entry name" value="XPO1_repeat_3"/>
</dbReference>
<dbReference type="InterPro" id="IPR045065">
    <property type="entry name" value="XPO1/5"/>
</dbReference>
<dbReference type="Pfam" id="PF18777">
    <property type="entry name" value="CRM1_repeat"/>
    <property type="match status" value="1"/>
</dbReference>
<evidence type="ECO:0000259" key="6">
    <source>
        <dbReference type="PROSITE" id="PS50166"/>
    </source>
</evidence>
<dbReference type="InterPro" id="IPR001494">
    <property type="entry name" value="Importin-beta_N"/>
</dbReference>
<dbReference type="InterPro" id="IPR016024">
    <property type="entry name" value="ARM-type_fold"/>
</dbReference>
<dbReference type="Gene3D" id="1.25.10.10">
    <property type="entry name" value="Leucine-rich Repeat Variant"/>
    <property type="match status" value="2"/>
</dbReference>
<dbReference type="GO" id="GO:0005049">
    <property type="term" value="F:nuclear export signal receptor activity"/>
    <property type="evidence" value="ECO:0007669"/>
    <property type="project" value="InterPro"/>
</dbReference>
<dbReference type="GO" id="GO:0000056">
    <property type="term" value="P:ribosomal small subunit export from nucleus"/>
    <property type="evidence" value="ECO:0007669"/>
    <property type="project" value="TreeGrafter"/>
</dbReference>
<dbReference type="Pfam" id="PF18784">
    <property type="entry name" value="CRM1_repeat_2"/>
    <property type="match status" value="1"/>
</dbReference>
<evidence type="ECO:0000256" key="5">
    <source>
        <dbReference type="ARBA" id="ARBA00023242"/>
    </source>
</evidence>
<dbReference type="EMBL" id="HE573027">
    <property type="protein sequence ID" value="CCC54029.1"/>
    <property type="molecule type" value="Genomic_DNA"/>
</dbReference>
<dbReference type="InterPro" id="IPR014877">
    <property type="entry name" value="XPO1_C_dom"/>
</dbReference>
<organism evidence="7">
    <name type="scientific">Trypanosoma vivax (strain Y486)</name>
    <dbReference type="NCBI Taxonomy" id="1055687"/>
    <lineage>
        <taxon>Eukaryota</taxon>
        <taxon>Discoba</taxon>
        <taxon>Euglenozoa</taxon>
        <taxon>Kinetoplastea</taxon>
        <taxon>Metakinetoplastina</taxon>
        <taxon>Trypanosomatida</taxon>
        <taxon>Trypanosomatidae</taxon>
        <taxon>Trypanosoma</taxon>
        <taxon>Duttonella</taxon>
    </lineage>
</organism>
<dbReference type="GO" id="GO:0005737">
    <property type="term" value="C:cytoplasm"/>
    <property type="evidence" value="ECO:0007669"/>
    <property type="project" value="TreeGrafter"/>
</dbReference>
<evidence type="ECO:0000256" key="3">
    <source>
        <dbReference type="ARBA" id="ARBA00022448"/>
    </source>
</evidence>
<dbReference type="InterPro" id="IPR041235">
    <property type="entry name" value="Exp1_repeat_2"/>
</dbReference>
<gene>
    <name evidence="7" type="ORF">TVY486_1115130</name>
</gene>
<dbReference type="GO" id="GO:0031267">
    <property type="term" value="F:small GTPase binding"/>
    <property type="evidence" value="ECO:0007669"/>
    <property type="project" value="InterPro"/>
</dbReference>
<name>G0U8U7_TRYVY</name>
<evidence type="ECO:0000256" key="1">
    <source>
        <dbReference type="ARBA" id="ARBA00004123"/>
    </source>
</evidence>
<keyword evidence="5" id="KW-0539">Nucleus</keyword>
<evidence type="ECO:0000313" key="7">
    <source>
        <dbReference type="EMBL" id="CCC54029.1"/>
    </source>
</evidence>
<dbReference type="SMART" id="SM01102">
    <property type="entry name" value="CRM1_C"/>
    <property type="match status" value="1"/>
</dbReference>
<keyword evidence="3" id="KW-0813">Transport</keyword>
<protein>
    <submittedName>
        <fullName evidence="7">Putative exportin 1</fullName>
    </submittedName>
</protein>
<dbReference type="GO" id="GO:0005634">
    <property type="term" value="C:nucleus"/>
    <property type="evidence" value="ECO:0007669"/>
    <property type="project" value="UniProtKB-SubCell"/>
</dbReference>
<dbReference type="SUPFAM" id="SSF48371">
    <property type="entry name" value="ARM repeat"/>
    <property type="match status" value="2"/>
</dbReference>
<dbReference type="AlphaFoldDB" id="G0U8U7"/>
<dbReference type="InterPro" id="IPR011989">
    <property type="entry name" value="ARM-like"/>
</dbReference>
<dbReference type="PANTHER" id="PTHR11223:SF2">
    <property type="entry name" value="EXPORTIN-1"/>
    <property type="match status" value="1"/>
</dbReference>
<dbReference type="PANTHER" id="PTHR11223">
    <property type="entry name" value="EXPORTIN 1/5"/>
    <property type="match status" value="1"/>
</dbReference>
<proteinExistence type="inferred from homology"/>
<dbReference type="VEuPathDB" id="TriTrypDB:TvY486_1115130"/>
<dbReference type="InterPro" id="IPR041123">
    <property type="entry name" value="CRM1_repeat"/>
</dbReference>
<dbReference type="SMART" id="SM00913">
    <property type="entry name" value="IBN_N"/>
    <property type="match status" value="1"/>
</dbReference>
<dbReference type="Pfam" id="PF18787">
    <property type="entry name" value="CRM1_repeat_3"/>
    <property type="match status" value="1"/>
</dbReference>
<dbReference type="PROSITE" id="PS50166">
    <property type="entry name" value="IMPORTIN_B_NT"/>
    <property type="match status" value="1"/>
</dbReference>
<evidence type="ECO:0000256" key="2">
    <source>
        <dbReference type="ARBA" id="ARBA00009466"/>
    </source>
</evidence>
<dbReference type="GO" id="GO:0006611">
    <property type="term" value="P:protein export from nucleus"/>
    <property type="evidence" value="ECO:0007669"/>
    <property type="project" value="InterPro"/>
</dbReference>
<evidence type="ECO:0000256" key="4">
    <source>
        <dbReference type="ARBA" id="ARBA00022927"/>
    </source>
</evidence>
<accession>G0U8U7</accession>
<comment type="subcellular location">
    <subcellularLocation>
        <location evidence="1">Nucleus</location>
    </subcellularLocation>
</comment>
<reference evidence="7" key="1">
    <citation type="journal article" date="2012" name="Proc. Natl. Acad. Sci. U.S.A.">
        <title>Antigenic diversity is generated by distinct evolutionary mechanisms in African trypanosome species.</title>
        <authorList>
            <person name="Jackson A.P."/>
            <person name="Berry A."/>
            <person name="Aslett M."/>
            <person name="Allison H.C."/>
            <person name="Burton P."/>
            <person name="Vavrova-Anderson J."/>
            <person name="Brown R."/>
            <person name="Browne H."/>
            <person name="Corton N."/>
            <person name="Hauser H."/>
            <person name="Gamble J."/>
            <person name="Gilderthorp R."/>
            <person name="Marcello L."/>
            <person name="McQuillan J."/>
            <person name="Otto T.D."/>
            <person name="Quail M.A."/>
            <person name="Sanders M.J."/>
            <person name="van Tonder A."/>
            <person name="Ginger M.L."/>
            <person name="Field M.C."/>
            <person name="Barry J.D."/>
            <person name="Hertz-Fowler C."/>
            <person name="Berriman M."/>
        </authorList>
    </citation>
    <scope>NUCLEOTIDE SEQUENCE</scope>
    <source>
        <strain evidence="7">Y486</strain>
    </source>
</reference>
<dbReference type="Pfam" id="PF03810">
    <property type="entry name" value="IBN_N"/>
    <property type="match status" value="1"/>
</dbReference>
<dbReference type="GO" id="GO:0000055">
    <property type="term" value="P:ribosomal large subunit export from nucleus"/>
    <property type="evidence" value="ECO:0007669"/>
    <property type="project" value="TreeGrafter"/>
</dbReference>
<keyword evidence="4" id="KW-0653">Protein transport</keyword>
<dbReference type="Pfam" id="PF08767">
    <property type="entry name" value="CRM1_C"/>
    <property type="match status" value="1"/>
</dbReference>